<dbReference type="Pfam" id="PF09609">
    <property type="entry name" value="Cas_GSU0054"/>
    <property type="match status" value="1"/>
</dbReference>
<comment type="caution">
    <text evidence="1">The sequence shown here is derived from an EMBL/GenBank/DDBJ whole genome shotgun (WGS) entry which is preliminary data.</text>
</comment>
<sequence length="181" mass="20107">LDRNLGADGHLLGAALCLPRGSSDGRDSLHRVVARLGGSFSLDFGENGSWSLSRVLSGDDTGPLGTREWRWVGGARGRRSWATVTPVLLDRYPRHLFSAETQDYVAQSCEYAGLPRPRTIELLSTSRFRGAVPWNQYRLPVRRPALHVALEFGEPVRGPVLVGWGRHKGMGLFGWLEDEWT</sequence>
<dbReference type="NCBIfam" id="TIGR02165">
    <property type="entry name" value="cas5_6_GSU0054"/>
    <property type="match status" value="1"/>
</dbReference>
<feature type="non-terminal residue" evidence="1">
    <location>
        <position position="1"/>
    </location>
</feature>
<organism evidence="1">
    <name type="scientific">mine drainage metagenome</name>
    <dbReference type="NCBI Taxonomy" id="410659"/>
    <lineage>
        <taxon>unclassified sequences</taxon>
        <taxon>metagenomes</taxon>
        <taxon>ecological metagenomes</taxon>
    </lineage>
</organism>
<dbReference type="EMBL" id="AUZZ01000791">
    <property type="protein sequence ID" value="EQD66703.1"/>
    <property type="molecule type" value="Genomic_DNA"/>
</dbReference>
<accession>T1BDZ3</accession>
<evidence type="ECO:0000313" key="1">
    <source>
        <dbReference type="EMBL" id="EQD66703.1"/>
    </source>
</evidence>
<name>T1BDZ3_9ZZZZ</name>
<proteinExistence type="predicted"/>
<evidence type="ECO:0008006" key="2">
    <source>
        <dbReference type="Google" id="ProtNLM"/>
    </source>
</evidence>
<reference evidence="1" key="2">
    <citation type="journal article" date="2014" name="ISME J.">
        <title>Microbial stratification in low pH oxic and suboxic macroscopic growths along an acid mine drainage.</title>
        <authorList>
            <person name="Mendez-Garcia C."/>
            <person name="Mesa V."/>
            <person name="Sprenger R.R."/>
            <person name="Richter M."/>
            <person name="Diez M.S."/>
            <person name="Solano J."/>
            <person name="Bargiela R."/>
            <person name="Golyshina O.V."/>
            <person name="Manteca A."/>
            <person name="Ramos J.L."/>
            <person name="Gallego J.R."/>
            <person name="Llorente I."/>
            <person name="Martins Dos Santos V.A."/>
            <person name="Jensen O.N."/>
            <person name="Pelaez A.I."/>
            <person name="Sanchez J."/>
            <person name="Ferrer M."/>
        </authorList>
    </citation>
    <scope>NUCLEOTIDE SEQUENCE</scope>
</reference>
<reference evidence="1" key="1">
    <citation type="submission" date="2013-08" db="EMBL/GenBank/DDBJ databases">
        <authorList>
            <person name="Mendez C."/>
            <person name="Richter M."/>
            <person name="Ferrer M."/>
            <person name="Sanchez J."/>
        </authorList>
    </citation>
    <scope>NUCLEOTIDE SEQUENCE</scope>
</reference>
<dbReference type="AlphaFoldDB" id="T1BDZ3"/>
<dbReference type="InterPro" id="IPR019089">
    <property type="entry name" value="Cas_GSU0054"/>
</dbReference>
<protein>
    <recommendedName>
        <fullName evidence="2">Type I-U CRISPR-associated protein Cas5/Cas6</fullName>
    </recommendedName>
</protein>
<gene>
    <name evidence="1" type="ORF">B2A_01043</name>
</gene>